<sequence length="495" mass="53389">MRVAIIGAGFAGIGAAIALRDSGERDFVILERAESVGGTWRDNRYPGVACDVPSHLYSYSFLPNPDWSSVFASGPEIHEYLESAVHTQGLEEHLRLNTAMTGLDWDDEWAVWRVDTSQGGYTADAVILAAGRLTEPRIPEVPGIESFRGELFHSARWRGDVELAGRRVAVVGTGASAIQLVPRLADAGAHVTVFQRSAPWIVPRPDRAYSDAERASFAADPEAMAALRSAQFWEGEAMFAARAGDPAAVADARAEALEHLHAQVADPALRAALTPDYEIGCKRRLISSDYYPALASGAVALEASALASVDRGVLVAASGARVEADVVVFATGFESSEQPYAALIRGVGGTTLAEHWKRGMTAFASTSIHGFPNLFVVNGPNAGLGHNSAVYMIETQLQYILGALSHLDAFGGVLDVSARAERAYTRMIDRMAAPTVWLTGGCDSWYLDPRSGRLTLLWPGSAHEFRERNGTFDPRPYEPKETHVAPHPLRVQGVR</sequence>
<reference evidence="2 3" key="1">
    <citation type="submission" date="2023-07" db="EMBL/GenBank/DDBJ databases">
        <title>Protaetiibacter sp. nov WY-16 isolated from soil.</title>
        <authorList>
            <person name="Liu B."/>
            <person name="Wan Y."/>
        </authorList>
    </citation>
    <scope>NUCLEOTIDE SEQUENCE [LARGE SCALE GENOMIC DNA]</scope>
    <source>
        <strain evidence="2 3">WY-16</strain>
    </source>
</reference>
<protein>
    <submittedName>
        <fullName evidence="2">NAD(P)/FAD-dependent oxidoreductase</fullName>
        <ecNumber evidence="2">1.14.13.-</ecNumber>
    </submittedName>
</protein>
<keyword evidence="3" id="KW-1185">Reference proteome</keyword>
<dbReference type="Gene3D" id="3.50.50.60">
    <property type="entry name" value="FAD/NAD(P)-binding domain"/>
    <property type="match status" value="2"/>
</dbReference>
<feature type="region of interest" description="Disordered" evidence="1">
    <location>
        <begin position="469"/>
        <end position="495"/>
    </location>
</feature>
<dbReference type="GO" id="GO:0016491">
    <property type="term" value="F:oxidoreductase activity"/>
    <property type="evidence" value="ECO:0007669"/>
    <property type="project" value="UniProtKB-KW"/>
</dbReference>
<evidence type="ECO:0000313" key="3">
    <source>
        <dbReference type="Proteomes" id="UP001241072"/>
    </source>
</evidence>
<accession>A0ABT9BNJ5</accession>
<dbReference type="EC" id="1.14.13.-" evidence="2"/>
<dbReference type="SUPFAM" id="SSF51905">
    <property type="entry name" value="FAD/NAD(P)-binding domain"/>
    <property type="match status" value="2"/>
</dbReference>
<name>A0ABT9BNJ5_9MICO</name>
<dbReference type="PANTHER" id="PTHR42877">
    <property type="entry name" value="L-ORNITHINE N(5)-MONOOXYGENASE-RELATED"/>
    <property type="match status" value="1"/>
</dbReference>
<proteinExistence type="predicted"/>
<dbReference type="PANTHER" id="PTHR42877:SF4">
    <property type="entry name" value="FAD_NAD(P)-BINDING DOMAIN-CONTAINING PROTEIN-RELATED"/>
    <property type="match status" value="1"/>
</dbReference>
<dbReference type="RefSeq" id="WP_305003373.1">
    <property type="nucleotide sequence ID" value="NZ_JAUQUB010000002.1"/>
</dbReference>
<dbReference type="EMBL" id="JAUQUB010000002">
    <property type="protein sequence ID" value="MDO7882588.1"/>
    <property type="molecule type" value="Genomic_DNA"/>
</dbReference>
<dbReference type="InterPro" id="IPR051209">
    <property type="entry name" value="FAD-bind_Monooxygenase_sf"/>
</dbReference>
<dbReference type="Pfam" id="PF13738">
    <property type="entry name" value="Pyr_redox_3"/>
    <property type="match status" value="1"/>
</dbReference>
<gene>
    <name evidence="2" type="ORF">Q5716_10160</name>
</gene>
<dbReference type="Proteomes" id="UP001241072">
    <property type="component" value="Unassembled WGS sequence"/>
</dbReference>
<evidence type="ECO:0000256" key="1">
    <source>
        <dbReference type="SAM" id="MobiDB-lite"/>
    </source>
</evidence>
<dbReference type="PRINTS" id="PR00411">
    <property type="entry name" value="PNDRDTASEI"/>
</dbReference>
<keyword evidence="2" id="KW-0560">Oxidoreductase</keyword>
<dbReference type="InterPro" id="IPR036188">
    <property type="entry name" value="FAD/NAD-bd_sf"/>
</dbReference>
<comment type="caution">
    <text evidence="2">The sequence shown here is derived from an EMBL/GenBank/DDBJ whole genome shotgun (WGS) entry which is preliminary data.</text>
</comment>
<evidence type="ECO:0000313" key="2">
    <source>
        <dbReference type="EMBL" id="MDO7882588.1"/>
    </source>
</evidence>
<feature type="compositionally biased region" description="Basic and acidic residues" evidence="1">
    <location>
        <begin position="469"/>
        <end position="484"/>
    </location>
</feature>
<organism evidence="2 3">
    <name type="scientific">Antiquaquibacter soli</name>
    <dbReference type="NCBI Taxonomy" id="3064523"/>
    <lineage>
        <taxon>Bacteria</taxon>
        <taxon>Bacillati</taxon>
        <taxon>Actinomycetota</taxon>
        <taxon>Actinomycetes</taxon>
        <taxon>Micrococcales</taxon>
        <taxon>Microbacteriaceae</taxon>
        <taxon>Antiquaquibacter</taxon>
    </lineage>
</organism>